<sequence length="100" mass="11780">MTVQEVRDKLKVDDYGEIVIINKLKYRITCTGTIVFISKKGTVVFYDNEKKEYFVNPENIVSFEQKEMLPIPKEYNNREVSFDGGRFVYTKSGREVDLKR</sequence>
<evidence type="ECO:0000313" key="1">
    <source>
        <dbReference type="EMBL" id="QJA68713.1"/>
    </source>
</evidence>
<organism evidence="1">
    <name type="scientific">viral metagenome</name>
    <dbReference type="NCBI Taxonomy" id="1070528"/>
    <lineage>
        <taxon>unclassified sequences</taxon>
        <taxon>metagenomes</taxon>
        <taxon>organismal metagenomes</taxon>
    </lineage>
</organism>
<gene>
    <name evidence="1" type="ORF">MM415A05873_0006</name>
</gene>
<proteinExistence type="predicted"/>
<accession>A0A6M3JFP7</accession>
<dbReference type="EMBL" id="MT141642">
    <property type="protein sequence ID" value="QJA68713.1"/>
    <property type="molecule type" value="Genomic_DNA"/>
</dbReference>
<dbReference type="AlphaFoldDB" id="A0A6M3JFP7"/>
<name>A0A6M3JFP7_9ZZZZ</name>
<protein>
    <submittedName>
        <fullName evidence="1">Uncharacterized protein</fullName>
    </submittedName>
</protein>
<reference evidence="1" key="1">
    <citation type="submission" date="2020-03" db="EMBL/GenBank/DDBJ databases">
        <title>The deep terrestrial virosphere.</title>
        <authorList>
            <person name="Holmfeldt K."/>
            <person name="Nilsson E."/>
            <person name="Simone D."/>
            <person name="Lopez-Fernandez M."/>
            <person name="Wu X."/>
            <person name="de Brujin I."/>
            <person name="Lundin D."/>
            <person name="Andersson A."/>
            <person name="Bertilsson S."/>
            <person name="Dopson M."/>
        </authorList>
    </citation>
    <scope>NUCLEOTIDE SEQUENCE</scope>
    <source>
        <strain evidence="1">MM415A05873</strain>
    </source>
</reference>